<protein>
    <submittedName>
        <fullName evidence="2">Uncharacterized protein</fullName>
    </submittedName>
</protein>
<dbReference type="AlphaFoldDB" id="A0A0M3IP16"/>
<proteinExistence type="predicted"/>
<evidence type="ECO:0000313" key="2">
    <source>
        <dbReference type="WBParaSite" id="ALUE_0002049401-mRNA-1"/>
    </source>
</evidence>
<evidence type="ECO:0000313" key="1">
    <source>
        <dbReference type="Proteomes" id="UP000036681"/>
    </source>
</evidence>
<name>A0A0M3IP16_ASCLU</name>
<dbReference type="Proteomes" id="UP000036681">
    <property type="component" value="Unplaced"/>
</dbReference>
<keyword evidence="1" id="KW-1185">Reference proteome</keyword>
<sequence>MRAVSRSDATAPNWSDVVPLLQSEHECDTNVTTVMDCTSLHHDKHQCLVNGPLCVSSPLAPSSCLSLSHSSHACPSDTQLSNRISSTIITTKSSSHHEKHYMSESIHRQQQQSFIPSFSDCSMVTQLNRLSADIAAENPDMIHFQQVLNKWIRSQTGSRVVAFLLISRECNACFCQVQ</sequence>
<accession>A0A0M3IP16</accession>
<dbReference type="WBParaSite" id="ALUE_0002049401-mRNA-1">
    <property type="protein sequence ID" value="ALUE_0002049401-mRNA-1"/>
    <property type="gene ID" value="ALUE_0002049401"/>
</dbReference>
<organism evidence="1 2">
    <name type="scientific">Ascaris lumbricoides</name>
    <name type="common">Giant roundworm</name>
    <dbReference type="NCBI Taxonomy" id="6252"/>
    <lineage>
        <taxon>Eukaryota</taxon>
        <taxon>Metazoa</taxon>
        <taxon>Ecdysozoa</taxon>
        <taxon>Nematoda</taxon>
        <taxon>Chromadorea</taxon>
        <taxon>Rhabditida</taxon>
        <taxon>Spirurina</taxon>
        <taxon>Ascaridomorpha</taxon>
        <taxon>Ascaridoidea</taxon>
        <taxon>Ascarididae</taxon>
        <taxon>Ascaris</taxon>
    </lineage>
</organism>
<reference evidence="2" key="1">
    <citation type="submission" date="2017-02" db="UniProtKB">
        <authorList>
            <consortium name="WormBaseParasite"/>
        </authorList>
    </citation>
    <scope>IDENTIFICATION</scope>
</reference>